<organism evidence="1 2">
    <name type="scientific">Nicotiana tabacum</name>
    <name type="common">Common tobacco</name>
    <dbReference type="NCBI Taxonomy" id="4097"/>
    <lineage>
        <taxon>Eukaryota</taxon>
        <taxon>Viridiplantae</taxon>
        <taxon>Streptophyta</taxon>
        <taxon>Embryophyta</taxon>
        <taxon>Tracheophyta</taxon>
        <taxon>Spermatophyta</taxon>
        <taxon>Magnoliopsida</taxon>
        <taxon>eudicotyledons</taxon>
        <taxon>Gunneridae</taxon>
        <taxon>Pentapetalae</taxon>
        <taxon>asterids</taxon>
        <taxon>lamiids</taxon>
        <taxon>Solanales</taxon>
        <taxon>Solanaceae</taxon>
        <taxon>Nicotianoideae</taxon>
        <taxon>Nicotianeae</taxon>
        <taxon>Nicotiana</taxon>
    </lineage>
</organism>
<dbReference type="Proteomes" id="UP000790787">
    <property type="component" value="Chromosome 17"/>
</dbReference>
<keyword evidence="1" id="KW-1185">Reference proteome</keyword>
<reference evidence="1" key="1">
    <citation type="journal article" date="2014" name="Nat. Commun.">
        <title>The tobacco genome sequence and its comparison with those of tomato and potato.</title>
        <authorList>
            <person name="Sierro N."/>
            <person name="Battey J.N."/>
            <person name="Ouadi S."/>
            <person name="Bakaher N."/>
            <person name="Bovet L."/>
            <person name="Willig A."/>
            <person name="Goepfert S."/>
            <person name="Peitsch M.C."/>
            <person name="Ivanov N.V."/>
        </authorList>
    </citation>
    <scope>NUCLEOTIDE SEQUENCE [LARGE SCALE GENOMIC DNA]</scope>
</reference>
<accession>A0AC58T330</accession>
<reference evidence="2" key="2">
    <citation type="submission" date="2025-08" db="UniProtKB">
        <authorList>
            <consortium name="RefSeq"/>
        </authorList>
    </citation>
    <scope>IDENTIFICATION</scope>
    <source>
        <tissue evidence="2">Leaf</tissue>
    </source>
</reference>
<name>A0AC58T330_TOBAC</name>
<gene>
    <name evidence="2" type="primary">LOC142171818</name>
</gene>
<evidence type="ECO:0000313" key="1">
    <source>
        <dbReference type="Proteomes" id="UP000790787"/>
    </source>
</evidence>
<sequence length="129" mass="14437">MYFDGAAHRREVSAGVVFVISQGEDLPYSFTLTQLCSNNVSEYQALILVLEMAVKMKQMQLEVFGDSQLVINHILGSYEVKTPELRSYHDYAKTLMGWVSDVTIQHVPRTENKKVDALAALASTLTLPN</sequence>
<evidence type="ECO:0000313" key="2">
    <source>
        <dbReference type="RefSeq" id="XP_075091623.1"/>
    </source>
</evidence>
<protein>
    <submittedName>
        <fullName evidence="2">Uncharacterized protein LOC142171818</fullName>
    </submittedName>
</protein>
<proteinExistence type="predicted"/>
<dbReference type="RefSeq" id="XP_075091623.1">
    <property type="nucleotide sequence ID" value="XM_075235522.1"/>
</dbReference>